<dbReference type="EMBL" id="GBXM01016035">
    <property type="protein sequence ID" value="JAH92542.1"/>
    <property type="molecule type" value="Transcribed_RNA"/>
</dbReference>
<dbReference type="AlphaFoldDB" id="A0A0E9WQ97"/>
<sequence length="91" mass="10743">MFLSLNDNIYIFQVLCSQVSWCYIDTCIINTENCQKSPLLTKNKITNHLYFNTLNIQIRELFCLHEDMQVYLHTHSVCNVCVCVYVHMCSE</sequence>
<name>A0A0E9WQ97_ANGAN</name>
<organism evidence="1">
    <name type="scientific">Anguilla anguilla</name>
    <name type="common">European freshwater eel</name>
    <name type="synonym">Muraena anguilla</name>
    <dbReference type="NCBI Taxonomy" id="7936"/>
    <lineage>
        <taxon>Eukaryota</taxon>
        <taxon>Metazoa</taxon>
        <taxon>Chordata</taxon>
        <taxon>Craniata</taxon>
        <taxon>Vertebrata</taxon>
        <taxon>Euteleostomi</taxon>
        <taxon>Actinopterygii</taxon>
        <taxon>Neopterygii</taxon>
        <taxon>Teleostei</taxon>
        <taxon>Anguilliformes</taxon>
        <taxon>Anguillidae</taxon>
        <taxon>Anguilla</taxon>
    </lineage>
</organism>
<reference evidence="1" key="1">
    <citation type="submission" date="2014-11" db="EMBL/GenBank/DDBJ databases">
        <authorList>
            <person name="Amaro Gonzalez C."/>
        </authorList>
    </citation>
    <scope>NUCLEOTIDE SEQUENCE</scope>
</reference>
<protein>
    <submittedName>
        <fullName evidence="1">Uncharacterized protein</fullName>
    </submittedName>
</protein>
<accession>A0A0E9WQ97</accession>
<evidence type="ECO:0000313" key="1">
    <source>
        <dbReference type="EMBL" id="JAH92542.1"/>
    </source>
</evidence>
<proteinExistence type="predicted"/>
<reference evidence="1" key="2">
    <citation type="journal article" date="2015" name="Fish Shellfish Immunol.">
        <title>Early steps in the European eel (Anguilla anguilla)-Vibrio vulnificus interaction in the gills: Role of the RtxA13 toxin.</title>
        <authorList>
            <person name="Callol A."/>
            <person name="Pajuelo D."/>
            <person name="Ebbesson L."/>
            <person name="Teles M."/>
            <person name="MacKenzie S."/>
            <person name="Amaro C."/>
        </authorList>
    </citation>
    <scope>NUCLEOTIDE SEQUENCE</scope>
</reference>